<dbReference type="Gene3D" id="1.10.287.1040">
    <property type="entry name" value="Exonuclease VII, small subunit"/>
    <property type="match status" value="1"/>
</dbReference>
<dbReference type="AlphaFoldDB" id="A0A8J2UM74"/>
<dbReference type="SUPFAM" id="SSF116842">
    <property type="entry name" value="XseB-like"/>
    <property type="match status" value="1"/>
</dbReference>
<evidence type="ECO:0000313" key="8">
    <source>
        <dbReference type="Proteomes" id="UP000620266"/>
    </source>
</evidence>
<keyword evidence="4 6" id="KW-0378">Hydrolase</keyword>
<keyword evidence="3 6" id="KW-0540">Nuclease</keyword>
<name>A0A8J2UM74_9BURK</name>
<dbReference type="PANTHER" id="PTHR34137">
    <property type="entry name" value="EXODEOXYRIBONUCLEASE 7 SMALL SUBUNIT"/>
    <property type="match status" value="1"/>
</dbReference>
<evidence type="ECO:0000256" key="3">
    <source>
        <dbReference type="ARBA" id="ARBA00022722"/>
    </source>
</evidence>
<reference evidence="7" key="1">
    <citation type="journal article" date="2014" name="Int. J. Syst. Evol. Microbiol.">
        <title>Complete genome sequence of Corynebacterium casei LMG S-19264T (=DSM 44701T), isolated from a smear-ripened cheese.</title>
        <authorList>
            <consortium name="US DOE Joint Genome Institute (JGI-PGF)"/>
            <person name="Walter F."/>
            <person name="Albersmeier A."/>
            <person name="Kalinowski J."/>
            <person name="Ruckert C."/>
        </authorList>
    </citation>
    <scope>NUCLEOTIDE SEQUENCE</scope>
    <source>
        <strain evidence="7">CCM 7086</strain>
    </source>
</reference>
<dbReference type="EC" id="3.1.11.6" evidence="6"/>
<proteinExistence type="inferred from homology"/>
<keyword evidence="2 6" id="KW-0963">Cytoplasm</keyword>
<dbReference type="Pfam" id="PF02609">
    <property type="entry name" value="Exonuc_VII_S"/>
    <property type="match status" value="1"/>
</dbReference>
<dbReference type="InterPro" id="IPR037004">
    <property type="entry name" value="Exonuc_VII_ssu_sf"/>
</dbReference>
<evidence type="ECO:0000313" key="7">
    <source>
        <dbReference type="EMBL" id="GGC15210.1"/>
    </source>
</evidence>
<comment type="subunit">
    <text evidence="6">Heterooligomer composed of large and small subunits.</text>
</comment>
<dbReference type="GO" id="GO:0008855">
    <property type="term" value="F:exodeoxyribonuclease VII activity"/>
    <property type="evidence" value="ECO:0007669"/>
    <property type="project" value="UniProtKB-UniRule"/>
</dbReference>
<comment type="similarity">
    <text evidence="1 6">Belongs to the XseB family.</text>
</comment>
<reference evidence="7" key="2">
    <citation type="submission" date="2020-09" db="EMBL/GenBank/DDBJ databases">
        <authorList>
            <person name="Sun Q."/>
            <person name="Sedlacek I."/>
        </authorList>
    </citation>
    <scope>NUCLEOTIDE SEQUENCE</scope>
    <source>
        <strain evidence="7">CCM 7086</strain>
    </source>
</reference>
<dbReference type="InterPro" id="IPR003761">
    <property type="entry name" value="Exonuc_VII_S"/>
</dbReference>
<dbReference type="NCBIfam" id="TIGR01280">
    <property type="entry name" value="xseB"/>
    <property type="match status" value="1"/>
</dbReference>
<dbReference type="RefSeq" id="WP_188396689.1">
    <property type="nucleotide sequence ID" value="NZ_BMCG01000005.1"/>
</dbReference>
<evidence type="ECO:0000256" key="6">
    <source>
        <dbReference type="HAMAP-Rule" id="MF_00337"/>
    </source>
</evidence>
<evidence type="ECO:0000256" key="5">
    <source>
        <dbReference type="ARBA" id="ARBA00022839"/>
    </source>
</evidence>
<dbReference type="NCBIfam" id="NF002141">
    <property type="entry name" value="PRK00977.1-5"/>
    <property type="match status" value="1"/>
</dbReference>
<dbReference type="EMBL" id="BMCG01000005">
    <property type="protein sequence ID" value="GGC15210.1"/>
    <property type="molecule type" value="Genomic_DNA"/>
</dbReference>
<evidence type="ECO:0000256" key="2">
    <source>
        <dbReference type="ARBA" id="ARBA00022490"/>
    </source>
</evidence>
<dbReference type="GO" id="GO:0005829">
    <property type="term" value="C:cytosol"/>
    <property type="evidence" value="ECO:0007669"/>
    <property type="project" value="TreeGrafter"/>
</dbReference>
<keyword evidence="8" id="KW-1185">Reference proteome</keyword>
<comment type="subcellular location">
    <subcellularLocation>
        <location evidence="6">Cytoplasm</location>
    </subcellularLocation>
</comment>
<dbReference type="PANTHER" id="PTHR34137:SF1">
    <property type="entry name" value="EXODEOXYRIBONUCLEASE 7 SMALL SUBUNIT"/>
    <property type="match status" value="1"/>
</dbReference>
<organism evidence="7 8">
    <name type="scientific">Oxalicibacterium flavum</name>
    <dbReference type="NCBI Taxonomy" id="179467"/>
    <lineage>
        <taxon>Bacteria</taxon>
        <taxon>Pseudomonadati</taxon>
        <taxon>Pseudomonadota</taxon>
        <taxon>Betaproteobacteria</taxon>
        <taxon>Burkholderiales</taxon>
        <taxon>Oxalobacteraceae</taxon>
        <taxon>Oxalicibacterium</taxon>
    </lineage>
</organism>
<dbReference type="Proteomes" id="UP000620266">
    <property type="component" value="Unassembled WGS sequence"/>
</dbReference>
<comment type="catalytic activity">
    <reaction evidence="6">
        <text>Exonucleolytic cleavage in either 5'- to 3'- or 3'- to 5'-direction to yield nucleoside 5'-phosphates.</text>
        <dbReference type="EC" id="3.1.11.6"/>
    </reaction>
</comment>
<evidence type="ECO:0000256" key="4">
    <source>
        <dbReference type="ARBA" id="ARBA00022801"/>
    </source>
</evidence>
<dbReference type="GO" id="GO:0006308">
    <property type="term" value="P:DNA catabolic process"/>
    <property type="evidence" value="ECO:0007669"/>
    <property type="project" value="UniProtKB-UniRule"/>
</dbReference>
<keyword evidence="5 6" id="KW-0269">Exonuclease</keyword>
<dbReference type="PIRSF" id="PIRSF006488">
    <property type="entry name" value="Exonuc_VII_S"/>
    <property type="match status" value="1"/>
</dbReference>
<dbReference type="GO" id="GO:0009318">
    <property type="term" value="C:exodeoxyribonuclease VII complex"/>
    <property type="evidence" value="ECO:0007669"/>
    <property type="project" value="UniProtKB-UniRule"/>
</dbReference>
<comment type="caution">
    <text evidence="7">The sequence shown here is derived from an EMBL/GenBank/DDBJ whole genome shotgun (WGS) entry which is preliminary data.</text>
</comment>
<protein>
    <recommendedName>
        <fullName evidence="6">Exodeoxyribonuclease 7 small subunit</fullName>
        <ecNumber evidence="6">3.1.11.6</ecNumber>
    </recommendedName>
    <alternativeName>
        <fullName evidence="6">Exodeoxyribonuclease VII small subunit</fullName>
        <shortName evidence="6">Exonuclease VII small subunit</shortName>
    </alternativeName>
</protein>
<evidence type="ECO:0000256" key="1">
    <source>
        <dbReference type="ARBA" id="ARBA00009998"/>
    </source>
</evidence>
<sequence length="87" mass="9363">MSKKLPAVALPASFEEAMAELEQLVARMEAGELPLEASVAAYKRGSELVKFCAAQLEKVENQVKVLEGDLLKPFEGDAADAARGEEQ</sequence>
<dbReference type="HAMAP" id="MF_00337">
    <property type="entry name" value="Exonuc_7_S"/>
    <property type="match status" value="1"/>
</dbReference>
<comment type="function">
    <text evidence="6">Bidirectionally degrades single-stranded DNA into large acid-insoluble oligonucleotides, which are then degraded further into small acid-soluble oligonucleotides.</text>
</comment>
<accession>A0A8J2UM74</accession>
<gene>
    <name evidence="6 7" type="primary">xseB</name>
    <name evidence="7" type="ORF">GCM10007205_25170</name>
</gene>